<dbReference type="Gene3D" id="1.10.630.10">
    <property type="entry name" value="Cytochrome P450"/>
    <property type="match status" value="1"/>
</dbReference>
<accession>A0A835AU24</accession>
<sequence length="67" mass="7661">MVIQETLRLYPPASLIMREALTDQTLIQSNDSPDPRPRSSMIIVNRIHPSSETIIPRRRAGDDVPFF</sequence>
<protein>
    <recommendedName>
        <fullName evidence="3">Cytochrome P450</fullName>
    </recommendedName>
</protein>
<dbReference type="SUPFAM" id="SSF48264">
    <property type="entry name" value="Cytochrome P450"/>
    <property type="match status" value="1"/>
</dbReference>
<proteinExistence type="predicted"/>
<dbReference type="AlphaFoldDB" id="A0A835AU24"/>
<evidence type="ECO:0000313" key="2">
    <source>
        <dbReference type="Proteomes" id="UP000636709"/>
    </source>
</evidence>
<dbReference type="Proteomes" id="UP000636709">
    <property type="component" value="Unassembled WGS sequence"/>
</dbReference>
<reference evidence="1" key="1">
    <citation type="submission" date="2020-07" db="EMBL/GenBank/DDBJ databases">
        <title>Genome sequence and genetic diversity analysis of an under-domesticated orphan crop, white fonio (Digitaria exilis).</title>
        <authorList>
            <person name="Bennetzen J.L."/>
            <person name="Chen S."/>
            <person name="Ma X."/>
            <person name="Wang X."/>
            <person name="Yssel A.E.J."/>
            <person name="Chaluvadi S.R."/>
            <person name="Johnson M."/>
            <person name="Gangashetty P."/>
            <person name="Hamidou F."/>
            <person name="Sanogo M.D."/>
            <person name="Zwaenepoel A."/>
            <person name="Wallace J."/>
            <person name="Van De Peer Y."/>
            <person name="Van Deynze A."/>
        </authorList>
    </citation>
    <scope>NUCLEOTIDE SEQUENCE</scope>
    <source>
        <tissue evidence="1">Leaves</tissue>
    </source>
</reference>
<keyword evidence="2" id="KW-1185">Reference proteome</keyword>
<gene>
    <name evidence="1" type="ORF">HU200_050004</name>
</gene>
<comment type="caution">
    <text evidence="1">The sequence shown here is derived from an EMBL/GenBank/DDBJ whole genome shotgun (WGS) entry which is preliminary data.</text>
</comment>
<organism evidence="1 2">
    <name type="scientific">Digitaria exilis</name>
    <dbReference type="NCBI Taxonomy" id="1010633"/>
    <lineage>
        <taxon>Eukaryota</taxon>
        <taxon>Viridiplantae</taxon>
        <taxon>Streptophyta</taxon>
        <taxon>Embryophyta</taxon>
        <taxon>Tracheophyta</taxon>
        <taxon>Spermatophyta</taxon>
        <taxon>Magnoliopsida</taxon>
        <taxon>Liliopsida</taxon>
        <taxon>Poales</taxon>
        <taxon>Poaceae</taxon>
        <taxon>PACMAD clade</taxon>
        <taxon>Panicoideae</taxon>
        <taxon>Panicodae</taxon>
        <taxon>Paniceae</taxon>
        <taxon>Anthephorinae</taxon>
        <taxon>Digitaria</taxon>
    </lineage>
</organism>
<dbReference type="GO" id="GO:0020037">
    <property type="term" value="F:heme binding"/>
    <property type="evidence" value="ECO:0007669"/>
    <property type="project" value="InterPro"/>
</dbReference>
<dbReference type="InterPro" id="IPR036396">
    <property type="entry name" value="Cyt_P450_sf"/>
</dbReference>
<dbReference type="EMBL" id="JACEFO010002240">
    <property type="protein sequence ID" value="KAF8671295.1"/>
    <property type="molecule type" value="Genomic_DNA"/>
</dbReference>
<dbReference type="GO" id="GO:0004497">
    <property type="term" value="F:monooxygenase activity"/>
    <property type="evidence" value="ECO:0007669"/>
    <property type="project" value="InterPro"/>
</dbReference>
<evidence type="ECO:0000313" key="1">
    <source>
        <dbReference type="EMBL" id="KAF8671295.1"/>
    </source>
</evidence>
<name>A0A835AU24_9POAL</name>
<dbReference type="GO" id="GO:0005506">
    <property type="term" value="F:iron ion binding"/>
    <property type="evidence" value="ECO:0007669"/>
    <property type="project" value="InterPro"/>
</dbReference>
<dbReference type="GO" id="GO:0016705">
    <property type="term" value="F:oxidoreductase activity, acting on paired donors, with incorporation or reduction of molecular oxygen"/>
    <property type="evidence" value="ECO:0007669"/>
    <property type="project" value="InterPro"/>
</dbReference>
<evidence type="ECO:0008006" key="3">
    <source>
        <dbReference type="Google" id="ProtNLM"/>
    </source>
</evidence>